<dbReference type="InterPro" id="IPR045502">
    <property type="entry name" value="DUF6489"/>
</dbReference>
<dbReference type="Pfam" id="PF20099">
    <property type="entry name" value="DUF6489"/>
    <property type="match status" value="1"/>
</dbReference>
<sequence>MKVTIDIDCTPEEARRFLGLPDLDKAHQATLEAIAARMREAVGEFDAESLLRSWMSGGAKSLEEMQKSFWAGFTGAGEDKDSKT</sequence>
<proteinExistence type="predicted"/>
<evidence type="ECO:0000313" key="1">
    <source>
        <dbReference type="EMBL" id="SVD55693.1"/>
    </source>
</evidence>
<dbReference type="AlphaFoldDB" id="A0A382WA66"/>
<protein>
    <submittedName>
        <fullName evidence="1">Uncharacterized protein</fullName>
    </submittedName>
</protein>
<name>A0A382WA66_9ZZZZ</name>
<dbReference type="EMBL" id="UINC01158254">
    <property type="protein sequence ID" value="SVD55693.1"/>
    <property type="molecule type" value="Genomic_DNA"/>
</dbReference>
<gene>
    <name evidence="1" type="ORF">METZ01_LOCUS408547</name>
</gene>
<organism evidence="1">
    <name type="scientific">marine metagenome</name>
    <dbReference type="NCBI Taxonomy" id="408172"/>
    <lineage>
        <taxon>unclassified sequences</taxon>
        <taxon>metagenomes</taxon>
        <taxon>ecological metagenomes</taxon>
    </lineage>
</organism>
<accession>A0A382WA66</accession>
<reference evidence="1" key="1">
    <citation type="submission" date="2018-05" db="EMBL/GenBank/DDBJ databases">
        <authorList>
            <person name="Lanie J.A."/>
            <person name="Ng W.-L."/>
            <person name="Kazmierczak K.M."/>
            <person name="Andrzejewski T.M."/>
            <person name="Davidsen T.M."/>
            <person name="Wayne K.J."/>
            <person name="Tettelin H."/>
            <person name="Glass J.I."/>
            <person name="Rusch D."/>
            <person name="Podicherti R."/>
            <person name="Tsui H.-C.T."/>
            <person name="Winkler M.E."/>
        </authorList>
    </citation>
    <scope>NUCLEOTIDE SEQUENCE</scope>
</reference>